<evidence type="ECO:0000256" key="2">
    <source>
        <dbReference type="PIRSR" id="PIRSR000443-1"/>
    </source>
</evidence>
<dbReference type="GO" id="GO:0004414">
    <property type="term" value="F:homoserine O-acetyltransferase activity"/>
    <property type="evidence" value="ECO:0007669"/>
    <property type="project" value="UniProtKB-EC"/>
</dbReference>
<gene>
    <name evidence="5" type="ordered locus">AciX9_0980</name>
</gene>
<evidence type="ECO:0000259" key="4">
    <source>
        <dbReference type="Pfam" id="PF00561"/>
    </source>
</evidence>
<dbReference type="EMBL" id="CP002480">
    <property type="protein sequence ID" value="ADW68047.1"/>
    <property type="molecule type" value="Genomic_DNA"/>
</dbReference>
<feature type="active site" evidence="2">
    <location>
        <position position="345"/>
    </location>
</feature>
<reference evidence="6" key="1">
    <citation type="submission" date="2011-01" db="EMBL/GenBank/DDBJ databases">
        <title>Complete sequence of chromosome of Acidobacterium sp. MP5ACTX9.</title>
        <authorList>
            <consortium name="US DOE Joint Genome Institute"/>
            <person name="Lucas S."/>
            <person name="Copeland A."/>
            <person name="Lapidus A."/>
            <person name="Cheng J.-F."/>
            <person name="Goodwin L."/>
            <person name="Pitluck S."/>
            <person name="Teshima H."/>
            <person name="Detter J.C."/>
            <person name="Han C."/>
            <person name="Tapia R."/>
            <person name="Land M."/>
            <person name="Hauser L."/>
            <person name="Kyrpides N."/>
            <person name="Ivanova N."/>
            <person name="Ovchinnikova G."/>
            <person name="Pagani I."/>
            <person name="Rawat S.R."/>
            <person name="Mannisto M."/>
            <person name="Haggblom M.M."/>
            <person name="Woyke T."/>
        </authorList>
    </citation>
    <scope>NUCLEOTIDE SEQUENCE [LARGE SCALE GENOMIC DNA]</scope>
    <source>
        <strain evidence="6">MP5ACTX9</strain>
    </source>
</reference>
<name>E8X2B5_GRATM</name>
<dbReference type="GO" id="GO:0009086">
    <property type="term" value="P:methionine biosynthetic process"/>
    <property type="evidence" value="ECO:0007669"/>
    <property type="project" value="TreeGrafter"/>
</dbReference>
<evidence type="ECO:0000256" key="3">
    <source>
        <dbReference type="SAM" id="SignalP"/>
    </source>
</evidence>
<organism evidence="6">
    <name type="scientific">Granulicella tundricola (strain ATCC BAA-1859 / DSM 23138 / MP5ACTX9)</name>
    <dbReference type="NCBI Taxonomy" id="1198114"/>
    <lineage>
        <taxon>Bacteria</taxon>
        <taxon>Pseudomonadati</taxon>
        <taxon>Acidobacteriota</taxon>
        <taxon>Terriglobia</taxon>
        <taxon>Terriglobales</taxon>
        <taxon>Acidobacteriaceae</taxon>
        <taxon>Granulicella</taxon>
    </lineage>
</organism>
<protein>
    <submittedName>
        <fullName evidence="5">Homoserine O-acetyltransferase</fullName>
        <ecNumber evidence="5">2.3.1.31</ecNumber>
    </submittedName>
</protein>
<dbReference type="STRING" id="1198114.AciX9_0980"/>
<dbReference type="HOGENOM" id="CLU_065993_0_0_0"/>
<sequence>MPRTTARLASLLLVASSAFTAFAQAPAHVNKWATIAKEGFYTIPNFKFGTGETLPELKLQYLTLGTPHKDAAGHTDNAVLLLHGTGGNASTLLSPVFSDVLFGPGQPLDITKYYLILPADIGMGESSKPSDGLHMKFPAYDYDDMVRSQQIMLTEGLHVDHLRLILGTSMGCMQSFVWGEAYPEFMDALAPFACQAVELAGRNRMWRYMAIQGIKNDPAWMGGEYKTEPIQGITFANELSIIAGSAPLQMQKNQPTRELAEKFVDQSLARSVPTIDANNYIYYVNASRNYDPSKHLDRIKVPLLWINSADDFINPPELGLAQKQIKEIPKGRFILLPITDATRGHGTHTNAAIWKDDLIQLMKESEKK</sequence>
<dbReference type="OrthoDB" id="9800754at2"/>
<dbReference type="Proteomes" id="UP000000343">
    <property type="component" value="Chromosome"/>
</dbReference>
<keyword evidence="3" id="KW-0732">Signal</keyword>
<feature type="active site" description="Nucleophile" evidence="2">
    <location>
        <position position="169"/>
    </location>
</feature>
<dbReference type="PANTHER" id="PTHR32268">
    <property type="entry name" value="HOMOSERINE O-ACETYLTRANSFERASE"/>
    <property type="match status" value="1"/>
</dbReference>
<dbReference type="Gene3D" id="3.40.50.1820">
    <property type="entry name" value="alpha/beta hydrolase"/>
    <property type="match status" value="1"/>
</dbReference>
<feature type="domain" description="AB hydrolase-1" evidence="4">
    <location>
        <begin position="78"/>
        <end position="321"/>
    </location>
</feature>
<evidence type="ECO:0000313" key="5">
    <source>
        <dbReference type="EMBL" id="ADW68047.1"/>
    </source>
</evidence>
<dbReference type="InterPro" id="IPR000073">
    <property type="entry name" value="AB_hydrolase_1"/>
</dbReference>
<dbReference type="RefSeq" id="WP_013579371.1">
    <property type="nucleotide sequence ID" value="NC_015064.1"/>
</dbReference>
<evidence type="ECO:0000256" key="1">
    <source>
        <dbReference type="ARBA" id="ARBA00022679"/>
    </source>
</evidence>
<evidence type="ECO:0000313" key="6">
    <source>
        <dbReference type="Proteomes" id="UP000000343"/>
    </source>
</evidence>
<dbReference type="PaxDb" id="1198114-AciX9_0980"/>
<dbReference type="eggNOG" id="COG2021">
    <property type="taxonomic scope" value="Bacteria"/>
</dbReference>
<dbReference type="GO" id="GO:0009092">
    <property type="term" value="P:homoserine metabolic process"/>
    <property type="evidence" value="ECO:0007669"/>
    <property type="project" value="TreeGrafter"/>
</dbReference>
<keyword evidence="5" id="KW-0012">Acyltransferase</keyword>
<dbReference type="InterPro" id="IPR008220">
    <property type="entry name" value="HAT_MetX-like"/>
</dbReference>
<dbReference type="AlphaFoldDB" id="E8X2B5"/>
<feature type="active site" evidence="2">
    <location>
        <position position="311"/>
    </location>
</feature>
<dbReference type="Pfam" id="PF00561">
    <property type="entry name" value="Abhydrolase_1"/>
    <property type="match status" value="1"/>
</dbReference>
<feature type="signal peptide" evidence="3">
    <location>
        <begin position="1"/>
        <end position="23"/>
    </location>
</feature>
<keyword evidence="6" id="KW-1185">Reference proteome</keyword>
<dbReference type="PIRSF" id="PIRSF000443">
    <property type="entry name" value="Homoser_Ac_trans"/>
    <property type="match status" value="1"/>
</dbReference>
<dbReference type="SUPFAM" id="SSF53474">
    <property type="entry name" value="alpha/beta-Hydrolases"/>
    <property type="match status" value="1"/>
</dbReference>
<keyword evidence="1 5" id="KW-0808">Transferase</keyword>
<accession>E8X2B5</accession>
<dbReference type="EC" id="2.3.1.31" evidence="5"/>
<dbReference type="NCBIfam" id="NF005071">
    <property type="entry name" value="PRK06489.1"/>
    <property type="match status" value="1"/>
</dbReference>
<feature type="chain" id="PRO_5003230182" evidence="3">
    <location>
        <begin position="24"/>
        <end position="368"/>
    </location>
</feature>
<dbReference type="InterPro" id="IPR029058">
    <property type="entry name" value="AB_hydrolase_fold"/>
</dbReference>
<dbReference type="PANTHER" id="PTHR32268:SF11">
    <property type="entry name" value="HOMOSERINE O-ACETYLTRANSFERASE"/>
    <property type="match status" value="1"/>
</dbReference>
<dbReference type="KEGG" id="acm:AciX9_0980"/>
<proteinExistence type="predicted"/>